<gene>
    <name evidence="1" type="ORF">TNCV_2350501</name>
</gene>
<sequence>MPFYLSNEAKRKAWGYLTSYSKSVIPDFPRPVVVASFRLWTGHDCMNVHLFKIRLMDTSVCTLCDSGESMDKDPIDQSTAILSFNSIVLQY</sequence>
<comment type="caution">
    <text evidence="1">The sequence shown here is derived from an EMBL/GenBank/DDBJ whole genome shotgun (WGS) entry which is preliminary data.</text>
</comment>
<keyword evidence="2" id="KW-1185">Reference proteome</keyword>
<dbReference type="EMBL" id="BMAU01021338">
    <property type="protein sequence ID" value="GFY16407.1"/>
    <property type="molecule type" value="Genomic_DNA"/>
</dbReference>
<organism evidence="1 2">
    <name type="scientific">Trichonephila clavipes</name>
    <name type="common">Golden silk orbweaver</name>
    <name type="synonym">Nephila clavipes</name>
    <dbReference type="NCBI Taxonomy" id="2585209"/>
    <lineage>
        <taxon>Eukaryota</taxon>
        <taxon>Metazoa</taxon>
        <taxon>Ecdysozoa</taxon>
        <taxon>Arthropoda</taxon>
        <taxon>Chelicerata</taxon>
        <taxon>Arachnida</taxon>
        <taxon>Araneae</taxon>
        <taxon>Araneomorphae</taxon>
        <taxon>Entelegynae</taxon>
        <taxon>Araneoidea</taxon>
        <taxon>Nephilidae</taxon>
        <taxon>Trichonephila</taxon>
    </lineage>
</organism>
<dbReference type="AlphaFoldDB" id="A0A8X6SW09"/>
<dbReference type="Proteomes" id="UP000887159">
    <property type="component" value="Unassembled WGS sequence"/>
</dbReference>
<proteinExistence type="predicted"/>
<evidence type="ECO:0000313" key="1">
    <source>
        <dbReference type="EMBL" id="GFY16407.1"/>
    </source>
</evidence>
<accession>A0A8X6SW09</accession>
<reference evidence="1" key="1">
    <citation type="submission" date="2020-08" db="EMBL/GenBank/DDBJ databases">
        <title>Multicomponent nature underlies the extraordinary mechanical properties of spider dragline silk.</title>
        <authorList>
            <person name="Kono N."/>
            <person name="Nakamura H."/>
            <person name="Mori M."/>
            <person name="Yoshida Y."/>
            <person name="Ohtoshi R."/>
            <person name="Malay A.D."/>
            <person name="Moran D.A.P."/>
            <person name="Tomita M."/>
            <person name="Numata K."/>
            <person name="Arakawa K."/>
        </authorList>
    </citation>
    <scope>NUCLEOTIDE SEQUENCE</scope>
</reference>
<protein>
    <submittedName>
        <fullName evidence="1">Uncharacterized protein</fullName>
    </submittedName>
</protein>
<evidence type="ECO:0000313" key="2">
    <source>
        <dbReference type="Proteomes" id="UP000887159"/>
    </source>
</evidence>
<name>A0A8X6SW09_TRICX</name>